<evidence type="ECO:0000256" key="2">
    <source>
        <dbReference type="SAM" id="Coils"/>
    </source>
</evidence>
<evidence type="ECO:0000313" key="5">
    <source>
        <dbReference type="Proteomes" id="UP000193560"/>
    </source>
</evidence>
<name>A0A1X2IN11_9FUNG</name>
<proteinExistence type="predicted"/>
<dbReference type="InterPro" id="IPR001841">
    <property type="entry name" value="Znf_RING"/>
</dbReference>
<keyword evidence="1" id="KW-0863">Zinc-finger</keyword>
<dbReference type="InterPro" id="IPR013083">
    <property type="entry name" value="Znf_RING/FYVE/PHD"/>
</dbReference>
<reference evidence="4 5" key="1">
    <citation type="submission" date="2016-07" db="EMBL/GenBank/DDBJ databases">
        <title>Pervasive Adenine N6-methylation of Active Genes in Fungi.</title>
        <authorList>
            <consortium name="DOE Joint Genome Institute"/>
            <person name="Mondo S.J."/>
            <person name="Dannebaum R.O."/>
            <person name="Kuo R.C."/>
            <person name="Labutti K."/>
            <person name="Haridas S."/>
            <person name="Kuo A."/>
            <person name="Salamov A."/>
            <person name="Ahrendt S.R."/>
            <person name="Lipzen A."/>
            <person name="Sullivan W."/>
            <person name="Andreopoulos W.B."/>
            <person name="Clum A."/>
            <person name="Lindquist E."/>
            <person name="Daum C."/>
            <person name="Ramamoorthy G.K."/>
            <person name="Gryganskyi A."/>
            <person name="Culley D."/>
            <person name="Magnuson J.K."/>
            <person name="James T.Y."/>
            <person name="O'Malley M.A."/>
            <person name="Stajich J.E."/>
            <person name="Spatafora J.W."/>
            <person name="Visel A."/>
            <person name="Grigoriev I.V."/>
        </authorList>
    </citation>
    <scope>NUCLEOTIDE SEQUENCE [LARGE SCALE GENOMIC DNA]</scope>
    <source>
        <strain evidence="4 5">NRRL 1336</strain>
    </source>
</reference>
<dbReference type="Proteomes" id="UP000193560">
    <property type="component" value="Unassembled WGS sequence"/>
</dbReference>
<dbReference type="GO" id="GO:0005634">
    <property type="term" value="C:nucleus"/>
    <property type="evidence" value="ECO:0007669"/>
    <property type="project" value="TreeGrafter"/>
</dbReference>
<dbReference type="Pfam" id="PF13639">
    <property type="entry name" value="zf-RING_2"/>
    <property type="match status" value="1"/>
</dbReference>
<comment type="caution">
    <text evidence="4">The sequence shown here is derived from an EMBL/GenBank/DDBJ whole genome shotgun (WGS) entry which is preliminary data.</text>
</comment>
<evidence type="ECO:0000259" key="3">
    <source>
        <dbReference type="PROSITE" id="PS50089"/>
    </source>
</evidence>
<dbReference type="GO" id="GO:0016567">
    <property type="term" value="P:protein ubiquitination"/>
    <property type="evidence" value="ECO:0007669"/>
    <property type="project" value="TreeGrafter"/>
</dbReference>
<keyword evidence="1" id="KW-0862">Zinc</keyword>
<dbReference type="GO" id="GO:0008270">
    <property type="term" value="F:zinc ion binding"/>
    <property type="evidence" value="ECO:0007669"/>
    <property type="project" value="UniProtKB-KW"/>
</dbReference>
<keyword evidence="2" id="KW-0175">Coiled coil</keyword>
<dbReference type="SMART" id="SM00184">
    <property type="entry name" value="RING"/>
    <property type="match status" value="1"/>
</dbReference>
<dbReference type="GO" id="GO:0031297">
    <property type="term" value="P:replication fork processing"/>
    <property type="evidence" value="ECO:0007669"/>
    <property type="project" value="TreeGrafter"/>
</dbReference>
<dbReference type="STRING" id="90262.A0A1X2IN11"/>
<organism evidence="4 5">
    <name type="scientific">Absidia repens</name>
    <dbReference type="NCBI Taxonomy" id="90262"/>
    <lineage>
        <taxon>Eukaryota</taxon>
        <taxon>Fungi</taxon>
        <taxon>Fungi incertae sedis</taxon>
        <taxon>Mucoromycota</taxon>
        <taxon>Mucoromycotina</taxon>
        <taxon>Mucoromycetes</taxon>
        <taxon>Mucorales</taxon>
        <taxon>Cunninghamellaceae</taxon>
        <taxon>Absidia</taxon>
    </lineage>
</organism>
<feature type="domain" description="RING-type" evidence="3">
    <location>
        <begin position="4"/>
        <end position="44"/>
    </location>
</feature>
<dbReference type="PANTHER" id="PTHR46569">
    <property type="entry name" value="E3 UBIQUITIN-PROTEIN LIGASE TRAIP"/>
    <property type="match status" value="1"/>
</dbReference>
<sequence length="132" mass="14862">MTNCIVCLDSLDTGPITALVCGHVFHHDCISPWVANRPQCPLCKKSTTQRRHTPLIPLFLEMTGQGKGLTGLQDTAALSSNAISQDQFRDQCNQLRNQLQTTLQKLKSERQQFEKEKRQHANKISAYQNIKG</sequence>
<dbReference type="AlphaFoldDB" id="A0A1X2IN11"/>
<protein>
    <recommendedName>
        <fullName evidence="3">RING-type domain-containing protein</fullName>
    </recommendedName>
</protein>
<dbReference type="PROSITE" id="PS50089">
    <property type="entry name" value="ZF_RING_2"/>
    <property type="match status" value="1"/>
</dbReference>
<accession>A0A1X2IN11</accession>
<dbReference type="OrthoDB" id="2265491at2759"/>
<dbReference type="EMBL" id="MCGE01000007">
    <property type="protein sequence ID" value="ORZ19412.1"/>
    <property type="molecule type" value="Genomic_DNA"/>
</dbReference>
<dbReference type="GO" id="GO:0061630">
    <property type="term" value="F:ubiquitin protein ligase activity"/>
    <property type="evidence" value="ECO:0007669"/>
    <property type="project" value="TreeGrafter"/>
</dbReference>
<feature type="coiled-coil region" evidence="2">
    <location>
        <begin position="85"/>
        <end position="130"/>
    </location>
</feature>
<dbReference type="Gene3D" id="3.30.40.10">
    <property type="entry name" value="Zinc/RING finger domain, C3HC4 (zinc finger)"/>
    <property type="match status" value="1"/>
</dbReference>
<gene>
    <name evidence="4" type="ORF">BCR42DRAFT_409725</name>
</gene>
<dbReference type="PANTHER" id="PTHR46569:SF1">
    <property type="entry name" value="E3 UBIQUITIN-PROTEIN LIGASE RFWD3-RELATED"/>
    <property type="match status" value="1"/>
</dbReference>
<evidence type="ECO:0000256" key="1">
    <source>
        <dbReference type="PROSITE-ProRule" id="PRU00175"/>
    </source>
</evidence>
<dbReference type="InterPro" id="IPR052639">
    <property type="entry name" value="TRAIP_ubiq-protein_ligase"/>
</dbReference>
<keyword evidence="5" id="KW-1185">Reference proteome</keyword>
<keyword evidence="1" id="KW-0479">Metal-binding</keyword>
<dbReference type="GO" id="GO:0090734">
    <property type="term" value="C:site of DNA damage"/>
    <property type="evidence" value="ECO:0007669"/>
    <property type="project" value="TreeGrafter"/>
</dbReference>
<evidence type="ECO:0000313" key="4">
    <source>
        <dbReference type="EMBL" id="ORZ19412.1"/>
    </source>
</evidence>
<dbReference type="SUPFAM" id="SSF57850">
    <property type="entry name" value="RING/U-box"/>
    <property type="match status" value="1"/>
</dbReference>